<evidence type="ECO:0000313" key="2">
    <source>
        <dbReference type="Proteomes" id="UP000245974"/>
    </source>
</evidence>
<sequence>MERNIKTPDTAYNWTNPRWRLSEEKRQERYDKLYNSFKENGYDFNFPMHIMLCRSMGVKDKLNQGHHRIMFCKLHAINEVSTKFISSAYMPPVFQPILKRIIAITNYKQV</sequence>
<proteinExistence type="predicted"/>
<dbReference type="AlphaFoldDB" id="A0A2U3N0S5"/>
<dbReference type="InParanoid" id="A0A2U3N0S5"/>
<protein>
    <submittedName>
        <fullName evidence="1">Uncharacterized protein</fullName>
    </submittedName>
</protein>
<accession>A0A2U3N0S5</accession>
<dbReference type="Proteomes" id="UP000245974">
    <property type="component" value="Unassembled WGS sequence"/>
</dbReference>
<name>A0A2U3N0S5_9GAMM</name>
<organism evidence="1 2">
    <name type="scientific">Acinetobacter stercoris</name>
    <dbReference type="NCBI Taxonomy" id="2126983"/>
    <lineage>
        <taxon>Bacteria</taxon>
        <taxon>Pseudomonadati</taxon>
        <taxon>Pseudomonadota</taxon>
        <taxon>Gammaproteobacteria</taxon>
        <taxon>Moraxellales</taxon>
        <taxon>Moraxellaceae</taxon>
        <taxon>Acinetobacter</taxon>
    </lineage>
</organism>
<keyword evidence="2" id="KW-1185">Reference proteome</keyword>
<evidence type="ECO:0000313" key="1">
    <source>
        <dbReference type="EMBL" id="SPL71233.1"/>
    </source>
</evidence>
<dbReference type="EMBL" id="OOGT01000118">
    <property type="protein sequence ID" value="SPL71233.1"/>
    <property type="molecule type" value="Genomic_DNA"/>
</dbReference>
<reference evidence="2" key="1">
    <citation type="submission" date="2018-03" db="EMBL/GenBank/DDBJ databases">
        <authorList>
            <person name="Blom J."/>
        </authorList>
    </citation>
    <scope>NUCLEOTIDE SEQUENCE [LARGE SCALE GENOMIC DNA]</scope>
    <source>
        <strain evidence="2">KPC-SM-21</strain>
    </source>
</reference>
<gene>
    <name evidence="1" type="ORF">KPC_2411</name>
</gene>